<proteinExistence type="predicted"/>
<keyword evidence="2" id="KW-1185">Reference proteome</keyword>
<dbReference type="EMBL" id="MU277195">
    <property type="protein sequence ID" value="KAI0065652.1"/>
    <property type="molecule type" value="Genomic_DNA"/>
</dbReference>
<reference evidence="1" key="1">
    <citation type="submission" date="2021-03" db="EMBL/GenBank/DDBJ databases">
        <authorList>
            <consortium name="DOE Joint Genome Institute"/>
            <person name="Ahrendt S."/>
            <person name="Looney B.P."/>
            <person name="Miyauchi S."/>
            <person name="Morin E."/>
            <person name="Drula E."/>
            <person name="Courty P.E."/>
            <person name="Chicoki N."/>
            <person name="Fauchery L."/>
            <person name="Kohler A."/>
            <person name="Kuo A."/>
            <person name="Labutti K."/>
            <person name="Pangilinan J."/>
            <person name="Lipzen A."/>
            <person name="Riley R."/>
            <person name="Andreopoulos W."/>
            <person name="He G."/>
            <person name="Johnson J."/>
            <person name="Barry K.W."/>
            <person name="Grigoriev I.V."/>
            <person name="Nagy L."/>
            <person name="Hibbett D."/>
            <person name="Henrissat B."/>
            <person name="Matheny P.B."/>
            <person name="Labbe J."/>
            <person name="Martin F."/>
        </authorList>
    </citation>
    <scope>NUCLEOTIDE SEQUENCE</scope>
    <source>
        <strain evidence="1">HHB10654</strain>
    </source>
</reference>
<protein>
    <submittedName>
        <fullName evidence="1">Uncharacterized protein</fullName>
    </submittedName>
</protein>
<dbReference type="Proteomes" id="UP000814140">
    <property type="component" value="Unassembled WGS sequence"/>
</dbReference>
<gene>
    <name evidence="1" type="ORF">BV25DRAFT_1913666</name>
</gene>
<reference evidence="1" key="2">
    <citation type="journal article" date="2022" name="New Phytol.">
        <title>Evolutionary transition to the ectomycorrhizal habit in the genomes of a hyperdiverse lineage of mushroom-forming fungi.</title>
        <authorList>
            <person name="Looney B."/>
            <person name="Miyauchi S."/>
            <person name="Morin E."/>
            <person name="Drula E."/>
            <person name="Courty P.E."/>
            <person name="Kohler A."/>
            <person name="Kuo A."/>
            <person name="LaButti K."/>
            <person name="Pangilinan J."/>
            <person name="Lipzen A."/>
            <person name="Riley R."/>
            <person name="Andreopoulos W."/>
            <person name="He G."/>
            <person name="Johnson J."/>
            <person name="Nolan M."/>
            <person name="Tritt A."/>
            <person name="Barry K.W."/>
            <person name="Grigoriev I.V."/>
            <person name="Nagy L.G."/>
            <person name="Hibbett D."/>
            <person name="Henrissat B."/>
            <person name="Matheny P.B."/>
            <person name="Labbe J."/>
            <person name="Martin F.M."/>
        </authorList>
    </citation>
    <scope>NUCLEOTIDE SEQUENCE</scope>
    <source>
        <strain evidence="1">HHB10654</strain>
    </source>
</reference>
<organism evidence="1 2">
    <name type="scientific">Artomyces pyxidatus</name>
    <dbReference type="NCBI Taxonomy" id="48021"/>
    <lineage>
        <taxon>Eukaryota</taxon>
        <taxon>Fungi</taxon>
        <taxon>Dikarya</taxon>
        <taxon>Basidiomycota</taxon>
        <taxon>Agaricomycotina</taxon>
        <taxon>Agaricomycetes</taxon>
        <taxon>Russulales</taxon>
        <taxon>Auriscalpiaceae</taxon>
        <taxon>Artomyces</taxon>
    </lineage>
</organism>
<accession>A0ACB8TB55</accession>
<evidence type="ECO:0000313" key="2">
    <source>
        <dbReference type="Proteomes" id="UP000814140"/>
    </source>
</evidence>
<evidence type="ECO:0000313" key="1">
    <source>
        <dbReference type="EMBL" id="KAI0065652.1"/>
    </source>
</evidence>
<comment type="caution">
    <text evidence="1">The sequence shown here is derived from an EMBL/GenBank/DDBJ whole genome shotgun (WGS) entry which is preliminary data.</text>
</comment>
<sequence length="188" mass="19828">MGTRPVTDYITEFEALKGLNTALLDDLVHLDPVPDTLEKWKSRAIERNAAYLERIREMAARKGASAFAPRTPKAGTSPSQNANRTRTLAPVSPGTLGKLTDDERNCLCQDCPQNQGQGGGRAPQVRAVDVAAQAPAVAPAPPAPAAPAPLAVPPVNRAMAALSAQILALDAEQQEEAKAALKDMVEGF</sequence>
<name>A0ACB8TB55_9AGAM</name>